<dbReference type="GO" id="GO:0071555">
    <property type="term" value="P:cell wall organization"/>
    <property type="evidence" value="ECO:0007669"/>
    <property type="project" value="UniProtKB-KW"/>
</dbReference>
<evidence type="ECO:0000256" key="14">
    <source>
        <dbReference type="ARBA" id="ARBA00032370"/>
    </source>
</evidence>
<feature type="transmembrane region" description="Helical" evidence="23">
    <location>
        <begin position="74"/>
        <end position="95"/>
    </location>
</feature>
<feature type="region of interest" description="Disordered" evidence="22">
    <location>
        <begin position="1"/>
        <end position="21"/>
    </location>
</feature>
<dbReference type="OrthoDB" id="9768187at2"/>
<keyword evidence="7 23" id="KW-0812">Transmembrane</keyword>
<dbReference type="PANTHER" id="PTHR30474:SF2">
    <property type="entry name" value="PEPTIDOGLYCAN GLYCOSYLTRANSFERASE FTSW-RELATED"/>
    <property type="match status" value="1"/>
</dbReference>
<dbReference type="GO" id="GO:0008360">
    <property type="term" value="P:regulation of cell shape"/>
    <property type="evidence" value="ECO:0007669"/>
    <property type="project" value="UniProtKB-KW"/>
</dbReference>
<evidence type="ECO:0000256" key="8">
    <source>
        <dbReference type="ARBA" id="ARBA00022960"/>
    </source>
</evidence>
<dbReference type="EC" id="2.4.99.28" evidence="19"/>
<feature type="transmembrane region" description="Helical" evidence="23">
    <location>
        <begin position="347"/>
        <end position="369"/>
    </location>
</feature>
<dbReference type="Proteomes" id="UP000237983">
    <property type="component" value="Unassembled WGS sequence"/>
</dbReference>
<dbReference type="GO" id="GO:0009252">
    <property type="term" value="P:peptidoglycan biosynthetic process"/>
    <property type="evidence" value="ECO:0007669"/>
    <property type="project" value="UniProtKB-KW"/>
</dbReference>
<accession>A0A2T0VEC1</accession>
<keyword evidence="9" id="KW-0573">Peptidoglycan synthesis</keyword>
<evidence type="ECO:0000256" key="19">
    <source>
        <dbReference type="ARBA" id="ARBA00044770"/>
    </source>
</evidence>
<feature type="transmembrane region" description="Helical" evidence="23">
    <location>
        <begin position="375"/>
        <end position="397"/>
    </location>
</feature>
<dbReference type="PANTHER" id="PTHR30474">
    <property type="entry name" value="CELL CYCLE PROTEIN"/>
    <property type="match status" value="1"/>
</dbReference>
<evidence type="ECO:0000256" key="11">
    <source>
        <dbReference type="ARBA" id="ARBA00023136"/>
    </source>
</evidence>
<evidence type="ECO:0000256" key="23">
    <source>
        <dbReference type="SAM" id="Phobius"/>
    </source>
</evidence>
<evidence type="ECO:0000256" key="13">
    <source>
        <dbReference type="ARBA" id="ARBA00023316"/>
    </source>
</evidence>
<proteinExistence type="inferred from homology"/>
<dbReference type="GO" id="GO:0008955">
    <property type="term" value="F:peptidoglycan glycosyltransferase activity"/>
    <property type="evidence" value="ECO:0007669"/>
    <property type="project" value="UniProtKB-EC"/>
</dbReference>
<keyword evidence="8" id="KW-0133">Cell shape</keyword>
<dbReference type="PROSITE" id="PS00428">
    <property type="entry name" value="FTSW_RODA_SPOVE"/>
    <property type="match status" value="1"/>
</dbReference>
<dbReference type="InterPro" id="IPR013437">
    <property type="entry name" value="FtsW"/>
</dbReference>
<keyword evidence="25" id="KW-1185">Reference proteome</keyword>
<comment type="similarity">
    <text evidence="16">Belongs to the SEDS family. FtsW subfamily.</text>
</comment>
<dbReference type="GO" id="GO:0051301">
    <property type="term" value="P:cell division"/>
    <property type="evidence" value="ECO:0007669"/>
    <property type="project" value="UniProtKB-KW"/>
</dbReference>
<evidence type="ECO:0000256" key="6">
    <source>
        <dbReference type="ARBA" id="ARBA00022679"/>
    </source>
</evidence>
<reference evidence="24 25" key="1">
    <citation type="submission" date="2018-03" db="EMBL/GenBank/DDBJ databases">
        <title>Genomic Encyclopedia of Type Strains, Phase III (KMG-III): the genomes of soil and plant-associated and newly described type strains.</title>
        <authorList>
            <person name="Whitman W."/>
        </authorList>
    </citation>
    <scope>NUCLEOTIDE SEQUENCE [LARGE SCALE GENOMIC DNA]</scope>
    <source>
        <strain evidence="24 25">CGMCC 1.12484</strain>
    </source>
</reference>
<evidence type="ECO:0000256" key="16">
    <source>
        <dbReference type="ARBA" id="ARBA00038053"/>
    </source>
</evidence>
<feature type="transmembrane region" description="Helical" evidence="23">
    <location>
        <begin position="300"/>
        <end position="326"/>
    </location>
</feature>
<evidence type="ECO:0000256" key="2">
    <source>
        <dbReference type="ARBA" id="ARBA00004752"/>
    </source>
</evidence>
<keyword evidence="13" id="KW-0961">Cell wall biogenesis/degradation</keyword>
<feature type="transmembrane region" description="Helical" evidence="23">
    <location>
        <begin position="143"/>
        <end position="164"/>
    </location>
</feature>
<dbReference type="GO" id="GO:0015648">
    <property type="term" value="F:lipid-linked peptidoglycan transporter activity"/>
    <property type="evidence" value="ECO:0007669"/>
    <property type="project" value="TreeGrafter"/>
</dbReference>
<dbReference type="EMBL" id="PVTL01000004">
    <property type="protein sequence ID" value="PRY68527.1"/>
    <property type="molecule type" value="Genomic_DNA"/>
</dbReference>
<evidence type="ECO:0000256" key="22">
    <source>
        <dbReference type="SAM" id="MobiDB-lite"/>
    </source>
</evidence>
<feature type="transmembrane region" description="Helical" evidence="23">
    <location>
        <begin position="107"/>
        <end position="131"/>
    </location>
</feature>
<comment type="subcellular location">
    <subcellularLocation>
        <location evidence="1">Cell membrane</location>
        <topology evidence="1">Multi-pass membrane protein</topology>
    </subcellularLocation>
</comment>
<evidence type="ECO:0000256" key="9">
    <source>
        <dbReference type="ARBA" id="ARBA00022984"/>
    </source>
</evidence>
<evidence type="ECO:0000313" key="25">
    <source>
        <dbReference type="Proteomes" id="UP000237983"/>
    </source>
</evidence>
<dbReference type="AlphaFoldDB" id="A0A2T0VEC1"/>
<keyword evidence="4 24" id="KW-0132">Cell division</keyword>
<evidence type="ECO:0000256" key="15">
    <source>
        <dbReference type="ARBA" id="ARBA00033270"/>
    </source>
</evidence>
<name>A0A2T0VEC1_9MICO</name>
<evidence type="ECO:0000256" key="20">
    <source>
        <dbReference type="ARBA" id="ARBA00049902"/>
    </source>
</evidence>
<keyword evidence="6" id="KW-0808">Transferase</keyword>
<comment type="caution">
    <text evidence="24">The sequence shown here is derived from an EMBL/GenBank/DDBJ whole genome shotgun (WGS) entry which is preliminary data.</text>
</comment>
<dbReference type="GO" id="GO:0005886">
    <property type="term" value="C:plasma membrane"/>
    <property type="evidence" value="ECO:0007669"/>
    <property type="project" value="UniProtKB-SubCell"/>
</dbReference>
<feature type="compositionally biased region" description="Low complexity" evidence="22">
    <location>
        <begin position="1"/>
        <end position="14"/>
    </location>
</feature>
<dbReference type="InterPro" id="IPR001182">
    <property type="entry name" value="FtsW/RodA"/>
</dbReference>
<evidence type="ECO:0000256" key="5">
    <source>
        <dbReference type="ARBA" id="ARBA00022676"/>
    </source>
</evidence>
<comment type="pathway">
    <text evidence="2">Cell wall biogenesis; peptidoglycan biosynthesis.</text>
</comment>
<evidence type="ECO:0000256" key="3">
    <source>
        <dbReference type="ARBA" id="ARBA00022475"/>
    </source>
</evidence>
<evidence type="ECO:0000256" key="1">
    <source>
        <dbReference type="ARBA" id="ARBA00004651"/>
    </source>
</evidence>
<feature type="transmembrane region" description="Helical" evidence="23">
    <location>
        <begin position="199"/>
        <end position="216"/>
    </location>
</feature>
<keyword evidence="10 23" id="KW-1133">Transmembrane helix</keyword>
<keyword evidence="3" id="KW-1003">Cell membrane</keyword>
<comment type="catalytic activity">
    <reaction evidence="20">
        <text>[GlcNAc-(1-&gt;4)-Mur2Ac(oyl-L-Ala-gamma-D-Glu-L-Lys-D-Ala-D-Ala)](n)-di-trans,octa-cis-undecaprenyl diphosphate + beta-D-GlcNAc-(1-&gt;4)-Mur2Ac(oyl-L-Ala-gamma-D-Glu-L-Lys-D-Ala-D-Ala)-di-trans,octa-cis-undecaprenyl diphosphate = [GlcNAc-(1-&gt;4)-Mur2Ac(oyl-L-Ala-gamma-D-Glu-L-Lys-D-Ala-D-Ala)](n+1)-di-trans,octa-cis-undecaprenyl diphosphate + di-trans,octa-cis-undecaprenyl diphosphate + H(+)</text>
        <dbReference type="Rhea" id="RHEA:23708"/>
        <dbReference type="Rhea" id="RHEA-COMP:9602"/>
        <dbReference type="Rhea" id="RHEA-COMP:9603"/>
        <dbReference type="ChEBI" id="CHEBI:15378"/>
        <dbReference type="ChEBI" id="CHEBI:58405"/>
        <dbReference type="ChEBI" id="CHEBI:60033"/>
        <dbReference type="ChEBI" id="CHEBI:78435"/>
        <dbReference type="EC" id="2.4.99.28"/>
    </reaction>
</comment>
<sequence length="428" mass="45633">MTHSPPRTSSPRTPAGSANRERRTAGAIVAVKRVFGAETGNYFLLLGTTLFLVLFGLIMVLSSSSVEEISSGGSFFSAFLRQGLYALLGIPLMLVASRMPVSFWKRWAWPAIALGALLQLLVFVPGLGYGYGGNQNWIRIGNFTAQPSELVKLALAVWLAWVVTAKKDLLHDWKHVFVPIAPVAGLAIGFVLLGNDLGTAIVMLAMVLAALFYAGVKLRVIATAVVVVSALGIAVASLSDSRTARIEAWLTGCSNENDFSNYCWQTVHGWWALADGGILGSGLGGSRAKWNWLPEADNDFIFAIIGDELGLIGSLVVLVLFVVLSVTFVRIMRSTTDNFSRIVTGGVMIWIVGQAFINIAVVLGVLPVLGVPLPLISAGGSALIASLLAVGVVLSFARHRPEPVDLSEPVTPSDRSRSAAARRSRPLV</sequence>
<keyword evidence="12" id="KW-0131">Cell cycle</keyword>
<dbReference type="InterPro" id="IPR018365">
    <property type="entry name" value="Cell_cycle_FtsW-rel_CS"/>
</dbReference>
<protein>
    <recommendedName>
        <fullName evidence="17">Probable peptidoglycan glycosyltransferase FtsW</fullName>
        <ecNumber evidence="19">2.4.99.28</ecNumber>
    </recommendedName>
    <alternativeName>
        <fullName evidence="18">Cell division protein FtsW</fullName>
    </alternativeName>
    <alternativeName>
        <fullName evidence="15">Cell wall polymerase</fullName>
    </alternativeName>
    <alternativeName>
        <fullName evidence="14">Peptidoglycan polymerase</fullName>
    </alternativeName>
</protein>
<dbReference type="RefSeq" id="WP_106212056.1">
    <property type="nucleotide sequence ID" value="NZ_PVTL01000004.1"/>
</dbReference>
<dbReference type="GO" id="GO:0032153">
    <property type="term" value="C:cell division site"/>
    <property type="evidence" value="ECO:0007669"/>
    <property type="project" value="TreeGrafter"/>
</dbReference>
<feature type="region of interest" description="Disordered" evidence="22">
    <location>
        <begin position="403"/>
        <end position="428"/>
    </location>
</feature>
<feature type="transmembrane region" description="Helical" evidence="23">
    <location>
        <begin position="42"/>
        <end position="62"/>
    </location>
</feature>
<dbReference type="NCBIfam" id="TIGR02614">
    <property type="entry name" value="ftsW"/>
    <property type="match status" value="1"/>
</dbReference>
<evidence type="ECO:0000256" key="7">
    <source>
        <dbReference type="ARBA" id="ARBA00022692"/>
    </source>
</evidence>
<evidence type="ECO:0000313" key="24">
    <source>
        <dbReference type="EMBL" id="PRY68527.1"/>
    </source>
</evidence>
<keyword evidence="5" id="KW-0328">Glycosyltransferase</keyword>
<comment type="function">
    <text evidence="21">Peptidoglycan polymerase that is essential for cell division.</text>
</comment>
<feature type="transmembrane region" description="Helical" evidence="23">
    <location>
        <begin position="221"/>
        <end position="239"/>
    </location>
</feature>
<evidence type="ECO:0000256" key="17">
    <source>
        <dbReference type="ARBA" id="ARBA00041185"/>
    </source>
</evidence>
<evidence type="ECO:0000256" key="12">
    <source>
        <dbReference type="ARBA" id="ARBA00023306"/>
    </source>
</evidence>
<evidence type="ECO:0000256" key="4">
    <source>
        <dbReference type="ARBA" id="ARBA00022618"/>
    </source>
</evidence>
<gene>
    <name evidence="24" type="ORF">B0I08_104229</name>
</gene>
<evidence type="ECO:0000256" key="18">
    <source>
        <dbReference type="ARBA" id="ARBA00041418"/>
    </source>
</evidence>
<organism evidence="24 25">
    <name type="scientific">Glaciihabitans tibetensis</name>
    <dbReference type="NCBI Taxonomy" id="1266600"/>
    <lineage>
        <taxon>Bacteria</taxon>
        <taxon>Bacillati</taxon>
        <taxon>Actinomycetota</taxon>
        <taxon>Actinomycetes</taxon>
        <taxon>Micrococcales</taxon>
        <taxon>Microbacteriaceae</taxon>
        <taxon>Glaciihabitans</taxon>
    </lineage>
</organism>
<feature type="transmembrane region" description="Helical" evidence="23">
    <location>
        <begin position="176"/>
        <end position="193"/>
    </location>
</feature>
<dbReference type="Pfam" id="PF01098">
    <property type="entry name" value="FTSW_RODA_SPOVE"/>
    <property type="match status" value="1"/>
</dbReference>
<evidence type="ECO:0000256" key="10">
    <source>
        <dbReference type="ARBA" id="ARBA00022989"/>
    </source>
</evidence>
<evidence type="ECO:0000256" key="21">
    <source>
        <dbReference type="ARBA" id="ARBA00049966"/>
    </source>
</evidence>
<keyword evidence="11 23" id="KW-0472">Membrane</keyword>